<dbReference type="Proteomes" id="UP000266698">
    <property type="component" value="Unassembled WGS sequence"/>
</dbReference>
<dbReference type="Pfam" id="PF03050">
    <property type="entry name" value="DDE_Tnp_IS66"/>
    <property type="match status" value="1"/>
</dbReference>
<reference evidence="2 3" key="1">
    <citation type="submission" date="2018-08" db="EMBL/GenBank/DDBJ databases">
        <title>A genome reference for cultivated species of the human gut microbiota.</title>
        <authorList>
            <person name="Zou Y."/>
            <person name="Xue W."/>
            <person name="Luo G."/>
        </authorList>
    </citation>
    <scope>NUCLEOTIDE SEQUENCE [LARGE SCALE GENOMIC DNA]</scope>
    <source>
        <strain evidence="2 3">AF36-2BH</strain>
    </source>
</reference>
<evidence type="ECO:0000313" key="3">
    <source>
        <dbReference type="Proteomes" id="UP000266698"/>
    </source>
</evidence>
<evidence type="ECO:0000313" key="2">
    <source>
        <dbReference type="EMBL" id="RHL75231.1"/>
    </source>
</evidence>
<dbReference type="PANTHER" id="PTHR33678:SF2">
    <property type="match status" value="1"/>
</dbReference>
<dbReference type="AlphaFoldDB" id="A0A396FJ93"/>
<feature type="domain" description="Transposase IS66 central" evidence="1">
    <location>
        <begin position="57"/>
        <end position="222"/>
    </location>
</feature>
<gene>
    <name evidence="2" type="ORF">DW001_16085</name>
</gene>
<accession>A0A396FJ93</accession>
<comment type="caution">
    <text evidence="2">The sequence shown here is derived from an EMBL/GenBank/DDBJ whole genome shotgun (WGS) entry which is preliminary data.</text>
</comment>
<dbReference type="InterPro" id="IPR004291">
    <property type="entry name" value="Transposase_IS66_central"/>
</dbReference>
<dbReference type="InterPro" id="IPR052344">
    <property type="entry name" value="Transposase-related"/>
</dbReference>
<name>A0A396FJ93_9FIRM</name>
<protein>
    <submittedName>
        <fullName evidence="2">IS66 family transposase</fullName>
    </submittedName>
</protein>
<evidence type="ECO:0000259" key="1">
    <source>
        <dbReference type="Pfam" id="PF03050"/>
    </source>
</evidence>
<dbReference type="NCBIfam" id="NF033517">
    <property type="entry name" value="transpos_IS66"/>
    <property type="match status" value="1"/>
</dbReference>
<dbReference type="EMBL" id="QRPB01000032">
    <property type="protein sequence ID" value="RHL75231.1"/>
    <property type="molecule type" value="Genomic_DNA"/>
</dbReference>
<sequence length="262" mass="30517">MMIPIGHELIRTELRYTEPKLERIDYYATTYECPQCKETEDPRFIKDEGTPALIPGSYASSGLAAHVMYYKYVMSMPLYRQEKDFEHLGIKISRTTMAGWIIYCAENYFLPMYEYLHRKLLKRRYLMADETPIQVLKEEGRRPQSKSYVWLVRTGDNGGIPIILYNYTPTRAGSHAAAFLAGADPGYYLMVDGYKGYNKVPEAQRCCCWAHIRRYWLRAIPNELDPLKYLSFLLEHRPGAEMSDEELEQFAPWSKLAQGTCK</sequence>
<proteinExistence type="predicted"/>
<organism evidence="2 3">
    <name type="scientific">Agathobacter rectalis</name>
    <dbReference type="NCBI Taxonomy" id="39491"/>
    <lineage>
        <taxon>Bacteria</taxon>
        <taxon>Bacillati</taxon>
        <taxon>Bacillota</taxon>
        <taxon>Clostridia</taxon>
        <taxon>Lachnospirales</taxon>
        <taxon>Lachnospiraceae</taxon>
        <taxon>Agathobacter</taxon>
    </lineage>
</organism>
<dbReference type="PANTHER" id="PTHR33678">
    <property type="entry name" value="BLL1576 PROTEIN"/>
    <property type="match status" value="1"/>
</dbReference>